<gene>
    <name evidence="2" type="ORF">TTHERM_00709570</name>
</gene>
<dbReference type="STRING" id="312017.I7MDQ3"/>
<dbReference type="EMBL" id="GG662794">
    <property type="protein sequence ID" value="EAR90745.2"/>
    <property type="molecule type" value="Genomic_DNA"/>
</dbReference>
<name>I7MDQ3_TETTS</name>
<proteinExistence type="predicted"/>
<feature type="coiled-coil region" evidence="1">
    <location>
        <begin position="363"/>
        <end position="495"/>
    </location>
</feature>
<feature type="coiled-coil region" evidence="1">
    <location>
        <begin position="133"/>
        <end position="188"/>
    </location>
</feature>
<dbReference type="RefSeq" id="XP_001010990.2">
    <property type="nucleotide sequence ID" value="XM_001010990.2"/>
</dbReference>
<dbReference type="AlphaFoldDB" id="I7MDQ3"/>
<dbReference type="KEGG" id="tet:TTHERM_00709570"/>
<protein>
    <submittedName>
        <fullName evidence="2">Uncharacterized protein</fullName>
    </submittedName>
</protein>
<evidence type="ECO:0000256" key="1">
    <source>
        <dbReference type="SAM" id="Coils"/>
    </source>
</evidence>
<feature type="coiled-coil region" evidence="1">
    <location>
        <begin position="545"/>
        <end position="572"/>
    </location>
</feature>
<dbReference type="Proteomes" id="UP000009168">
    <property type="component" value="Unassembled WGS sequence"/>
</dbReference>
<accession>I7MDQ3</accession>
<organism evidence="2 3">
    <name type="scientific">Tetrahymena thermophila (strain SB210)</name>
    <dbReference type="NCBI Taxonomy" id="312017"/>
    <lineage>
        <taxon>Eukaryota</taxon>
        <taxon>Sar</taxon>
        <taxon>Alveolata</taxon>
        <taxon>Ciliophora</taxon>
        <taxon>Intramacronucleata</taxon>
        <taxon>Oligohymenophorea</taxon>
        <taxon>Hymenostomatida</taxon>
        <taxon>Tetrahymenina</taxon>
        <taxon>Tetrahymenidae</taxon>
        <taxon>Tetrahymena</taxon>
    </lineage>
</organism>
<evidence type="ECO:0000313" key="3">
    <source>
        <dbReference type="Proteomes" id="UP000009168"/>
    </source>
</evidence>
<keyword evidence="3" id="KW-1185">Reference proteome</keyword>
<dbReference type="GeneID" id="7837075"/>
<reference evidence="3" key="1">
    <citation type="journal article" date="2006" name="PLoS Biol.">
        <title>Macronuclear genome sequence of the ciliate Tetrahymena thermophila, a model eukaryote.</title>
        <authorList>
            <person name="Eisen J.A."/>
            <person name="Coyne R.S."/>
            <person name="Wu M."/>
            <person name="Wu D."/>
            <person name="Thiagarajan M."/>
            <person name="Wortman J.R."/>
            <person name="Badger J.H."/>
            <person name="Ren Q."/>
            <person name="Amedeo P."/>
            <person name="Jones K.M."/>
            <person name="Tallon L.J."/>
            <person name="Delcher A.L."/>
            <person name="Salzberg S.L."/>
            <person name="Silva J.C."/>
            <person name="Haas B.J."/>
            <person name="Majoros W.H."/>
            <person name="Farzad M."/>
            <person name="Carlton J.M."/>
            <person name="Smith R.K. Jr."/>
            <person name="Garg J."/>
            <person name="Pearlman R.E."/>
            <person name="Karrer K.M."/>
            <person name="Sun L."/>
            <person name="Manning G."/>
            <person name="Elde N.C."/>
            <person name="Turkewitz A.P."/>
            <person name="Asai D.J."/>
            <person name="Wilkes D.E."/>
            <person name="Wang Y."/>
            <person name="Cai H."/>
            <person name="Collins K."/>
            <person name="Stewart B.A."/>
            <person name="Lee S.R."/>
            <person name="Wilamowska K."/>
            <person name="Weinberg Z."/>
            <person name="Ruzzo W.L."/>
            <person name="Wloga D."/>
            <person name="Gaertig J."/>
            <person name="Frankel J."/>
            <person name="Tsao C.-C."/>
            <person name="Gorovsky M.A."/>
            <person name="Keeling P.J."/>
            <person name="Waller R.F."/>
            <person name="Patron N.J."/>
            <person name="Cherry J.M."/>
            <person name="Stover N.A."/>
            <person name="Krieger C.J."/>
            <person name="del Toro C."/>
            <person name="Ryder H.F."/>
            <person name="Williamson S.C."/>
            <person name="Barbeau R.A."/>
            <person name="Hamilton E.P."/>
            <person name="Orias E."/>
        </authorList>
    </citation>
    <scope>NUCLEOTIDE SEQUENCE [LARGE SCALE GENOMIC DNA]</scope>
    <source>
        <strain evidence="3">SB210</strain>
    </source>
</reference>
<dbReference type="InParanoid" id="I7MDQ3"/>
<feature type="coiled-coil region" evidence="1">
    <location>
        <begin position="213"/>
        <end position="331"/>
    </location>
</feature>
<sequence length="699" mass="83421">MNLINNMEREQKRYRTNSAYSYKDTQEAEYNKENAHDYNIQTEEISYRNRSFNNKSNSINQQMSHHHLLNNSYKNLPKMSQPETHSLKFTGNQIQDLYDKLKADYTKLMIDFQREQMESNNLKSQNRLDAKKLNELDKLVAEQQQEIVTLNNEIQLQISQNNVLRDYLREQENRVTKITAENTTLNQELSSTRPLSLKNKSYTSVLQQNDLKYEQILESKECLERQNDQLQQHNSRLQQQNKELHEQLNHVKMQFCTLENHSQQIQRNLKQLELESSQSKINESLLQKSYQKLEEDYREMQNMNINLQEHNKQLGILIQKLEDKIKIMEEQCNNTVFWEQTAKDFELKSLQQQEEYFKSNSNIKEMENYMQKLKIQMKEERERYINEIKSYKQEVQLHREKNDLLNKNLQQFQKEYSNLKSQQKQYQNQNELIKNLKDTLVSIESSLSRETKQNEERQVQIKEQEQSIQELKKLNNEKQEKIIKLEEQIIELNSKQQPILDLSNINKEQNNSVGSTNLNETQLNYISCNSNKIVQPQNNLQIESYSEMQDKVRKLEQVIFDLKNQINNQQNMHQQQPVQQIENSFYQQTYAPPYINMKNTSISNSPLNKNYLSSQYSSNNNHNIHSYHNSSFNISRPTIEIERNQSHNNSFHYRKNSNDGSPFLGSIVSGLYTNKSKSSQMENLQRKYEEIKNRAIKNN</sequence>
<keyword evidence="1" id="KW-0175">Coiled coil</keyword>
<evidence type="ECO:0000313" key="2">
    <source>
        <dbReference type="EMBL" id="EAR90745.2"/>
    </source>
</evidence>